<dbReference type="PANTHER" id="PTHR14222:SF2">
    <property type="entry name" value="CONDENSIN COMPLEX SUBUNIT 1"/>
    <property type="match status" value="1"/>
</dbReference>
<sequence>MFQITGISFDLSDKELFCVEEQDVFDRIYSLVKCFGDLTPGSKLNIVESLRSNFSVLLPNIDSLFRAPASPASGSGCGDGGGVLDRVNSHRNAFIGIGYQVILIWFIDIGDEDDDDGDEDELQSFDIYHVFLFSP</sequence>
<dbReference type="Gramene" id="mRNA:HanXRQr2_Chr05g0235531">
    <property type="protein sequence ID" value="mRNA:HanXRQr2_Chr05g0235531"/>
    <property type="gene ID" value="HanXRQr2_Chr05g0235531"/>
</dbReference>
<dbReference type="STRING" id="4232.A0A251UU91"/>
<dbReference type="InParanoid" id="A0A251UU91"/>
<reference evidence="1" key="3">
    <citation type="submission" date="2020-06" db="EMBL/GenBank/DDBJ databases">
        <title>Helianthus annuus Genome sequencing and assembly Release 2.</title>
        <authorList>
            <person name="Gouzy J."/>
            <person name="Langlade N."/>
            <person name="Munos S."/>
        </authorList>
    </citation>
    <scope>NUCLEOTIDE SEQUENCE</scope>
    <source>
        <tissue evidence="1">Leaves</tissue>
    </source>
</reference>
<dbReference type="EMBL" id="MNCJ02000320">
    <property type="protein sequence ID" value="KAF5807606.1"/>
    <property type="molecule type" value="Genomic_DNA"/>
</dbReference>
<evidence type="ECO:0000313" key="1">
    <source>
        <dbReference type="EMBL" id="KAF5807606.1"/>
    </source>
</evidence>
<proteinExistence type="predicted"/>
<gene>
    <name evidence="2" type="ORF">HannXRQ_Chr05g0161121</name>
    <name evidence="1" type="ORF">HanXRQr2_Chr05g0235531</name>
</gene>
<dbReference type="InterPro" id="IPR026971">
    <property type="entry name" value="CND1/NCAPD3"/>
</dbReference>
<dbReference type="PANTHER" id="PTHR14222">
    <property type="entry name" value="CONDENSIN"/>
    <property type="match status" value="1"/>
</dbReference>
<accession>A0A251UU91</accession>
<organism evidence="2 3">
    <name type="scientific">Helianthus annuus</name>
    <name type="common">Common sunflower</name>
    <dbReference type="NCBI Taxonomy" id="4232"/>
    <lineage>
        <taxon>Eukaryota</taxon>
        <taxon>Viridiplantae</taxon>
        <taxon>Streptophyta</taxon>
        <taxon>Embryophyta</taxon>
        <taxon>Tracheophyta</taxon>
        <taxon>Spermatophyta</taxon>
        <taxon>Magnoliopsida</taxon>
        <taxon>eudicotyledons</taxon>
        <taxon>Gunneridae</taxon>
        <taxon>Pentapetalae</taxon>
        <taxon>asterids</taxon>
        <taxon>campanulids</taxon>
        <taxon>Asterales</taxon>
        <taxon>Asteraceae</taxon>
        <taxon>Asteroideae</taxon>
        <taxon>Heliantheae alliance</taxon>
        <taxon>Heliantheae</taxon>
        <taxon>Helianthus</taxon>
    </lineage>
</organism>
<dbReference type="GO" id="GO:0007076">
    <property type="term" value="P:mitotic chromosome condensation"/>
    <property type="evidence" value="ECO:0007669"/>
    <property type="project" value="InterPro"/>
</dbReference>
<name>A0A251UU91_HELAN</name>
<dbReference type="Proteomes" id="UP000215914">
    <property type="component" value="Chromosome 5"/>
</dbReference>
<evidence type="ECO:0000313" key="2">
    <source>
        <dbReference type="EMBL" id="OTG26664.1"/>
    </source>
</evidence>
<reference evidence="1 3" key="1">
    <citation type="journal article" date="2017" name="Nature">
        <title>The sunflower genome provides insights into oil metabolism, flowering and Asterid evolution.</title>
        <authorList>
            <person name="Badouin H."/>
            <person name="Gouzy J."/>
            <person name="Grassa C.J."/>
            <person name="Murat F."/>
            <person name="Staton S.E."/>
            <person name="Cottret L."/>
            <person name="Lelandais-Briere C."/>
            <person name="Owens G.L."/>
            <person name="Carrere S."/>
            <person name="Mayjonade B."/>
            <person name="Legrand L."/>
            <person name="Gill N."/>
            <person name="Kane N.C."/>
            <person name="Bowers J.E."/>
            <person name="Hubner S."/>
            <person name="Bellec A."/>
            <person name="Berard A."/>
            <person name="Berges H."/>
            <person name="Blanchet N."/>
            <person name="Boniface M.C."/>
            <person name="Brunel D."/>
            <person name="Catrice O."/>
            <person name="Chaidir N."/>
            <person name="Claudel C."/>
            <person name="Donnadieu C."/>
            <person name="Faraut T."/>
            <person name="Fievet G."/>
            <person name="Helmstetter N."/>
            <person name="King M."/>
            <person name="Knapp S.J."/>
            <person name="Lai Z."/>
            <person name="Le Paslier M.C."/>
            <person name="Lippi Y."/>
            <person name="Lorenzon L."/>
            <person name="Mandel J.R."/>
            <person name="Marage G."/>
            <person name="Marchand G."/>
            <person name="Marquand E."/>
            <person name="Bret-Mestries E."/>
            <person name="Morien E."/>
            <person name="Nambeesan S."/>
            <person name="Nguyen T."/>
            <person name="Pegot-Espagnet P."/>
            <person name="Pouilly N."/>
            <person name="Raftis F."/>
            <person name="Sallet E."/>
            <person name="Schiex T."/>
            <person name="Thomas J."/>
            <person name="Vandecasteele C."/>
            <person name="Vares D."/>
            <person name="Vear F."/>
            <person name="Vautrin S."/>
            <person name="Crespi M."/>
            <person name="Mangin B."/>
            <person name="Burke J.M."/>
            <person name="Salse J."/>
            <person name="Munos S."/>
            <person name="Vincourt P."/>
            <person name="Rieseberg L.H."/>
            <person name="Langlade N.B."/>
        </authorList>
    </citation>
    <scope>NUCLEOTIDE SEQUENCE [LARGE SCALE GENOMIC DNA]</scope>
    <source>
        <strain evidence="3">cv. SF193</strain>
        <tissue evidence="1">Leaves</tissue>
    </source>
</reference>
<keyword evidence="3" id="KW-1185">Reference proteome</keyword>
<evidence type="ECO:0000313" key="3">
    <source>
        <dbReference type="Proteomes" id="UP000215914"/>
    </source>
</evidence>
<dbReference type="EMBL" id="CM007894">
    <property type="protein sequence ID" value="OTG26664.1"/>
    <property type="molecule type" value="Genomic_DNA"/>
</dbReference>
<dbReference type="AlphaFoldDB" id="A0A251UU91"/>
<protein>
    <submittedName>
        <fullName evidence="2">Uncharacterized protein</fullName>
    </submittedName>
</protein>
<reference evidence="2" key="2">
    <citation type="submission" date="2017-02" db="EMBL/GenBank/DDBJ databases">
        <title>Sunflower complete genome.</title>
        <authorList>
            <person name="Langlade N."/>
            <person name="Munos S."/>
        </authorList>
    </citation>
    <scope>NUCLEOTIDE SEQUENCE [LARGE SCALE GENOMIC DNA]</scope>
    <source>
        <tissue evidence="2">Leaves</tissue>
    </source>
</reference>